<accession>A0A9N8ZCX2</accession>
<dbReference type="AlphaFoldDB" id="A0A9N8ZCX2"/>
<comment type="caution">
    <text evidence="1">The sequence shown here is derived from an EMBL/GenBank/DDBJ whole genome shotgun (WGS) entry which is preliminary data.</text>
</comment>
<keyword evidence="2" id="KW-1185">Reference proteome</keyword>
<evidence type="ECO:0000313" key="2">
    <source>
        <dbReference type="Proteomes" id="UP000789405"/>
    </source>
</evidence>
<protein>
    <submittedName>
        <fullName evidence="1">9396_t:CDS:1</fullName>
    </submittedName>
</protein>
<gene>
    <name evidence="1" type="ORF">DERYTH_LOCUS2389</name>
</gene>
<reference evidence="1" key="1">
    <citation type="submission" date="2021-06" db="EMBL/GenBank/DDBJ databases">
        <authorList>
            <person name="Kallberg Y."/>
            <person name="Tangrot J."/>
            <person name="Rosling A."/>
        </authorList>
    </citation>
    <scope>NUCLEOTIDE SEQUENCE</scope>
    <source>
        <strain evidence="1">MA453B</strain>
    </source>
</reference>
<sequence length="169" mass="19751">MASDKVESNSKELHDYPRKPEIKYKDSSASTYHYTIISERYYLSLPILVRTQKKNNNSYKIPDNYKVLTYNSKGTSTLSGTIVFGLQLKCVEQARDTYRHNSIFRPIESLSNSGKRSKVKQIGEKVRDYIDYKTTYLHYKDQIQIKSLALSVDNQDWILDYSKDKSLEK</sequence>
<dbReference type="EMBL" id="CAJVPY010000753">
    <property type="protein sequence ID" value="CAG8490469.1"/>
    <property type="molecule type" value="Genomic_DNA"/>
</dbReference>
<evidence type="ECO:0000313" key="1">
    <source>
        <dbReference type="EMBL" id="CAG8490469.1"/>
    </source>
</evidence>
<organism evidence="1 2">
    <name type="scientific">Dentiscutata erythropus</name>
    <dbReference type="NCBI Taxonomy" id="1348616"/>
    <lineage>
        <taxon>Eukaryota</taxon>
        <taxon>Fungi</taxon>
        <taxon>Fungi incertae sedis</taxon>
        <taxon>Mucoromycota</taxon>
        <taxon>Glomeromycotina</taxon>
        <taxon>Glomeromycetes</taxon>
        <taxon>Diversisporales</taxon>
        <taxon>Gigasporaceae</taxon>
        <taxon>Dentiscutata</taxon>
    </lineage>
</organism>
<dbReference type="Proteomes" id="UP000789405">
    <property type="component" value="Unassembled WGS sequence"/>
</dbReference>
<proteinExistence type="predicted"/>
<name>A0A9N8ZCX2_9GLOM</name>